<gene>
    <name evidence="6" type="ORF">RJ41_07320</name>
</gene>
<evidence type="ECO:0000256" key="3">
    <source>
        <dbReference type="ARBA" id="ARBA00023125"/>
    </source>
</evidence>
<name>A0A0B3YB98_9ALTE</name>
<dbReference type="GO" id="GO:0043565">
    <property type="term" value="F:sequence-specific DNA binding"/>
    <property type="evidence" value="ECO:0007669"/>
    <property type="project" value="TreeGrafter"/>
</dbReference>
<dbReference type="AlphaFoldDB" id="A0A0B3YB98"/>
<dbReference type="PROSITE" id="PS50931">
    <property type="entry name" value="HTH_LYSR"/>
    <property type="match status" value="1"/>
</dbReference>
<organism evidence="6 7">
    <name type="scientific">Alteromonas marina</name>
    <dbReference type="NCBI Taxonomy" id="203795"/>
    <lineage>
        <taxon>Bacteria</taxon>
        <taxon>Pseudomonadati</taxon>
        <taxon>Pseudomonadota</taxon>
        <taxon>Gammaproteobacteria</taxon>
        <taxon>Alteromonadales</taxon>
        <taxon>Alteromonadaceae</taxon>
        <taxon>Alteromonas/Salinimonas group</taxon>
        <taxon>Alteromonas</taxon>
    </lineage>
</organism>
<comment type="caution">
    <text evidence="6">The sequence shown here is derived from an EMBL/GenBank/DDBJ whole genome shotgun (WGS) entry which is preliminary data.</text>
</comment>
<feature type="domain" description="HTH lysR-type" evidence="5">
    <location>
        <begin position="10"/>
        <end position="59"/>
    </location>
</feature>
<dbReference type="Pfam" id="PF00126">
    <property type="entry name" value="HTH_1"/>
    <property type="match status" value="1"/>
</dbReference>
<reference evidence="6 7" key="1">
    <citation type="submission" date="2014-12" db="EMBL/GenBank/DDBJ databases">
        <title>Genome sequencing of Alteromonas marina AD001.</title>
        <authorList>
            <person name="Adrian T.G.S."/>
            <person name="Chan K.G."/>
        </authorList>
    </citation>
    <scope>NUCLEOTIDE SEQUENCE [LARGE SCALE GENOMIC DNA]</scope>
    <source>
        <strain evidence="6 7">AD001</strain>
    </source>
</reference>
<dbReference type="SUPFAM" id="SSF46785">
    <property type="entry name" value="Winged helix' DNA-binding domain"/>
    <property type="match status" value="1"/>
</dbReference>
<dbReference type="EMBL" id="JWLW01000012">
    <property type="protein sequence ID" value="KHT54328.1"/>
    <property type="molecule type" value="Genomic_DNA"/>
</dbReference>
<sequence length="292" mass="32045">MKYLEGIAEFCAVADVGNFTGAANKLDTSVAQISRKVASLEKLLGVKLLQRTTRSVSLTEAGTQYFQQAMPALKALEDAQLAVSALQASPQGLIKLTAPVAFGEAFIAPLLNTFMQKYAGISVQCTFSNEKLDIVEQGLDLAIRIGKLEDSTLVAKKLATRHLFVCGSRDYFSQHSMPKSLQELKEHTLLVGSQPNWRFVVNKEVQTLPVQGRVRYNSGNALCSAALAGLGLTQLPGFYVREALARGELIEVLPEYKDKQEAIWAVFPSNRNVAPKIRLLVDFLAQNIMDDR</sequence>
<keyword evidence="4" id="KW-0804">Transcription</keyword>
<evidence type="ECO:0000256" key="4">
    <source>
        <dbReference type="ARBA" id="ARBA00023163"/>
    </source>
</evidence>
<dbReference type="Proteomes" id="UP000031197">
    <property type="component" value="Unassembled WGS sequence"/>
</dbReference>
<dbReference type="GO" id="GO:0006351">
    <property type="term" value="P:DNA-templated transcription"/>
    <property type="evidence" value="ECO:0007669"/>
    <property type="project" value="TreeGrafter"/>
</dbReference>
<proteinExistence type="inferred from homology"/>
<dbReference type="PANTHER" id="PTHR30537:SF10">
    <property type="entry name" value="TRANSCRIPTIONAL REGULATOR-RELATED"/>
    <property type="match status" value="1"/>
</dbReference>
<dbReference type="SUPFAM" id="SSF53850">
    <property type="entry name" value="Periplasmic binding protein-like II"/>
    <property type="match status" value="1"/>
</dbReference>
<dbReference type="Pfam" id="PF03466">
    <property type="entry name" value="LysR_substrate"/>
    <property type="match status" value="1"/>
</dbReference>
<dbReference type="GO" id="GO:0003700">
    <property type="term" value="F:DNA-binding transcription factor activity"/>
    <property type="evidence" value="ECO:0007669"/>
    <property type="project" value="InterPro"/>
</dbReference>
<dbReference type="OrthoDB" id="9786526at2"/>
<dbReference type="RefSeq" id="WP_039218791.1">
    <property type="nucleotide sequence ID" value="NZ_JWLW01000012.1"/>
</dbReference>
<dbReference type="Gene3D" id="3.40.190.290">
    <property type="match status" value="1"/>
</dbReference>
<evidence type="ECO:0000256" key="2">
    <source>
        <dbReference type="ARBA" id="ARBA00023015"/>
    </source>
</evidence>
<comment type="similarity">
    <text evidence="1">Belongs to the LysR transcriptional regulatory family.</text>
</comment>
<dbReference type="InterPro" id="IPR000847">
    <property type="entry name" value="LysR_HTH_N"/>
</dbReference>
<dbReference type="PANTHER" id="PTHR30537">
    <property type="entry name" value="HTH-TYPE TRANSCRIPTIONAL REGULATOR"/>
    <property type="match status" value="1"/>
</dbReference>
<dbReference type="InterPro" id="IPR036388">
    <property type="entry name" value="WH-like_DNA-bd_sf"/>
</dbReference>
<dbReference type="InterPro" id="IPR005119">
    <property type="entry name" value="LysR_subst-bd"/>
</dbReference>
<dbReference type="InterPro" id="IPR036390">
    <property type="entry name" value="WH_DNA-bd_sf"/>
</dbReference>
<keyword evidence="3" id="KW-0238">DNA-binding</keyword>
<dbReference type="FunFam" id="3.40.190.290:FF:000001">
    <property type="entry name" value="Transcriptional regulator, LysR family"/>
    <property type="match status" value="1"/>
</dbReference>
<evidence type="ECO:0000313" key="6">
    <source>
        <dbReference type="EMBL" id="KHT54328.1"/>
    </source>
</evidence>
<keyword evidence="7" id="KW-1185">Reference proteome</keyword>
<dbReference type="Gene3D" id="1.10.10.10">
    <property type="entry name" value="Winged helix-like DNA-binding domain superfamily/Winged helix DNA-binding domain"/>
    <property type="match status" value="1"/>
</dbReference>
<dbReference type="InterPro" id="IPR058163">
    <property type="entry name" value="LysR-type_TF_proteobact-type"/>
</dbReference>
<evidence type="ECO:0000313" key="7">
    <source>
        <dbReference type="Proteomes" id="UP000031197"/>
    </source>
</evidence>
<evidence type="ECO:0000259" key="5">
    <source>
        <dbReference type="PROSITE" id="PS50931"/>
    </source>
</evidence>
<accession>A0A0B3YB98</accession>
<dbReference type="FunFam" id="1.10.10.10:FF:000001">
    <property type="entry name" value="LysR family transcriptional regulator"/>
    <property type="match status" value="1"/>
</dbReference>
<protein>
    <submittedName>
        <fullName evidence="6">LysR family transcriptional regulator</fullName>
    </submittedName>
</protein>
<keyword evidence="2" id="KW-0805">Transcription regulation</keyword>
<evidence type="ECO:0000256" key="1">
    <source>
        <dbReference type="ARBA" id="ARBA00009437"/>
    </source>
</evidence>